<dbReference type="GO" id="GO:0046872">
    <property type="term" value="F:metal ion binding"/>
    <property type="evidence" value="ECO:0007669"/>
    <property type="project" value="UniProtKB-KW"/>
</dbReference>
<proteinExistence type="predicted"/>
<keyword evidence="5" id="KW-0808">Transferase</keyword>
<dbReference type="Pfam" id="PF18019">
    <property type="entry name" value="Cas3_HD"/>
    <property type="match status" value="1"/>
</dbReference>
<accession>U3TCQ7</accession>
<dbReference type="AlphaFoldDB" id="U3TCQ7"/>
<gene>
    <name evidence="5" type="ORF">ACAM_0356</name>
</gene>
<dbReference type="InterPro" id="IPR038257">
    <property type="entry name" value="CRISPR-assoc_Cas3_HD_sf"/>
</dbReference>
<name>U3TCQ7_9CREN</name>
<dbReference type="KEGG" id="acj:ACAM_0356"/>
<organism evidence="5 6">
    <name type="scientific">Aeropyrum camini SY1 = JCM 12091</name>
    <dbReference type="NCBI Taxonomy" id="1198449"/>
    <lineage>
        <taxon>Archaea</taxon>
        <taxon>Thermoproteota</taxon>
        <taxon>Thermoprotei</taxon>
        <taxon>Desulfurococcales</taxon>
        <taxon>Desulfurococcaceae</taxon>
        <taxon>Aeropyrum</taxon>
    </lineage>
</organism>
<dbReference type="GO" id="GO:0016740">
    <property type="term" value="F:transferase activity"/>
    <property type="evidence" value="ECO:0007669"/>
    <property type="project" value="UniProtKB-KW"/>
</dbReference>
<dbReference type="GO" id="GO:0016787">
    <property type="term" value="F:hydrolase activity"/>
    <property type="evidence" value="ECO:0007669"/>
    <property type="project" value="UniProtKB-KW"/>
</dbReference>
<sequence length="299" mass="32349">MDKWPCSFIDKVGRCHPLDLHNLRVAFILKHLFEQRLSALTPTARSLEAFTSLEKPLLQAALLAAVFHDVGKSSNLYRVWAGRGKASFAMHEHVSALTLLKGFEEISIESSLGCTTVARVAASALARHHTAMKGRHPDDVARGGSKAVKTIVEASSKLSPDLAPSSVLVSTLEKLAREGFIRAAEAGSKGVEAVRSHLYYTTTEGIIKQARAIGISTVNEAMLLAAVQAVAGALIVSDILVAWRERGEEDRPAKAYAASWIRELNAREALEKAVREDPEFMGQSIEASLQDLVGKCISV</sequence>
<dbReference type="EMBL" id="AP012489">
    <property type="protein sequence ID" value="BAN89825.1"/>
    <property type="molecule type" value="Genomic_DNA"/>
</dbReference>
<keyword evidence="3" id="KW-0051">Antiviral defense</keyword>
<dbReference type="STRING" id="1198449.ACAM_0356"/>
<dbReference type="InterPro" id="IPR006483">
    <property type="entry name" value="CRISPR-assoc_Cas3_HD"/>
</dbReference>
<feature type="domain" description="HD Cas3-type" evidence="4">
    <location>
        <begin position="14"/>
        <end position="146"/>
    </location>
</feature>
<keyword evidence="2" id="KW-0378">Hydrolase</keyword>
<evidence type="ECO:0000256" key="1">
    <source>
        <dbReference type="ARBA" id="ARBA00022723"/>
    </source>
</evidence>
<evidence type="ECO:0000259" key="4">
    <source>
        <dbReference type="Pfam" id="PF18019"/>
    </source>
</evidence>
<evidence type="ECO:0000256" key="2">
    <source>
        <dbReference type="ARBA" id="ARBA00022801"/>
    </source>
</evidence>
<protein>
    <submittedName>
        <fullName evidence="5">tRNA nucleotidyltransferase</fullName>
    </submittedName>
</protein>
<evidence type="ECO:0000256" key="3">
    <source>
        <dbReference type="ARBA" id="ARBA00023118"/>
    </source>
</evidence>
<dbReference type="Proteomes" id="UP000016887">
    <property type="component" value="Chromosome"/>
</dbReference>
<dbReference type="GeneID" id="17109850"/>
<keyword evidence="1" id="KW-0479">Metal-binding</keyword>
<reference evidence="5 6" key="1">
    <citation type="journal article" date="2013" name="Appl. Environ. Microbiol.">
        <title>Variation of the Virus-Related Elements within Syntenic Genomes of the Hyperthermophilic Archaeon Aeropyrum.</title>
        <authorList>
            <person name="Daifuku T."/>
            <person name="Yoshida T."/>
            <person name="Kitamura T."/>
            <person name="Kawaichi S."/>
            <person name="Inoue T."/>
            <person name="Nomura K."/>
            <person name="Yoshida Y."/>
            <person name="Kuno S."/>
            <person name="Sako Y."/>
        </authorList>
    </citation>
    <scope>NUCLEOTIDE SEQUENCE [LARGE SCALE GENOMIC DNA]</scope>
    <source>
        <strain evidence="5 6">SY1</strain>
    </source>
</reference>
<keyword evidence="6" id="KW-1185">Reference proteome</keyword>
<dbReference type="Gene3D" id="1.10.3210.30">
    <property type="match status" value="1"/>
</dbReference>
<dbReference type="GO" id="GO:0051607">
    <property type="term" value="P:defense response to virus"/>
    <property type="evidence" value="ECO:0007669"/>
    <property type="project" value="UniProtKB-KW"/>
</dbReference>
<dbReference type="eggNOG" id="arCOG01443">
    <property type="taxonomic scope" value="Archaea"/>
</dbReference>
<dbReference type="RefSeq" id="WP_022541102.1">
    <property type="nucleotide sequence ID" value="NC_022521.1"/>
</dbReference>
<evidence type="ECO:0000313" key="6">
    <source>
        <dbReference type="Proteomes" id="UP000016887"/>
    </source>
</evidence>
<evidence type="ECO:0000313" key="5">
    <source>
        <dbReference type="EMBL" id="BAN89825.1"/>
    </source>
</evidence>